<name>A0A4U8Q9C3_9FIRM</name>
<dbReference type="STRING" id="180332.GCA_000797495_00049"/>
<organism evidence="1 2">
    <name type="scientific">Robinsoniella peoriensis</name>
    <dbReference type="NCBI Taxonomy" id="180332"/>
    <lineage>
        <taxon>Bacteria</taxon>
        <taxon>Bacillati</taxon>
        <taxon>Bacillota</taxon>
        <taxon>Clostridia</taxon>
        <taxon>Lachnospirales</taxon>
        <taxon>Lachnospiraceae</taxon>
        <taxon>Robinsoniella</taxon>
    </lineage>
</organism>
<dbReference type="Gene3D" id="2.115.10.20">
    <property type="entry name" value="Glycosyl hydrolase domain, family 43"/>
    <property type="match status" value="2"/>
</dbReference>
<dbReference type="RefSeq" id="WP_138002490.1">
    <property type="nucleotide sequence ID" value="NZ_QGQD01000047.1"/>
</dbReference>
<dbReference type="PANTHER" id="PTHR35279:SF1">
    <property type="entry name" value="ARABINANASE_LEVANSUCRASE_INVERTASE"/>
    <property type="match status" value="1"/>
</dbReference>
<protein>
    <submittedName>
        <fullName evidence="1">Beta-xylosidase</fullName>
    </submittedName>
</protein>
<accession>A0A4U8Q9C3</accession>
<sequence length="344" mass="39867">MIPILKKNIKDTPFVSNEEMERVYRELQTPYKWGAVIKKEQQLTDCPTIFQKDGIWYMMYTAINPSAENMGYDTYLAKSFDLLHWEESGRILTRSKAGWDGCQVDAGLALMDTAWEGDHALHSYQGKYWATYIGGALPGYETPPLHIGLACTDDPTQAKEWKVKAEPILRMDDEDSRWFEAFTLYKSYVFRDDEETLGYPFVMFYNCKGAADMPERIGIAVSEDMERWERYGENPVIDNGDTKGNFISGDPQIIKMGDLWVMNYFIAMSKDGICTAFDTFAVSRDLVHWRKWEGQPLIEPEEEWENTFAHKPFVLKYNGIVYHYYCACNDKEERFIAVATSKEI</sequence>
<reference evidence="1 2" key="1">
    <citation type="journal article" date="2019" name="Anaerobe">
        <title>Detection of Robinsoniella peoriensis in multiple bone samples of a trauma patient.</title>
        <authorList>
            <person name="Schrottner P."/>
            <person name="Hartwich K."/>
            <person name="Bunk B."/>
            <person name="Schober I."/>
            <person name="Helbig S."/>
            <person name="Rudolph W.W."/>
            <person name="Gunzer F."/>
        </authorList>
    </citation>
    <scope>NUCLEOTIDE SEQUENCE [LARGE SCALE GENOMIC DNA]</scope>
    <source>
        <strain evidence="1 2">DSM 106044</strain>
    </source>
</reference>
<dbReference type="PANTHER" id="PTHR35279">
    <property type="match status" value="1"/>
</dbReference>
<dbReference type="EMBL" id="QGQD01000047">
    <property type="protein sequence ID" value="TLD00783.1"/>
    <property type="molecule type" value="Genomic_DNA"/>
</dbReference>
<dbReference type="AlphaFoldDB" id="A0A4U8Q9C3"/>
<dbReference type="Proteomes" id="UP000306509">
    <property type="component" value="Unassembled WGS sequence"/>
</dbReference>
<gene>
    <name evidence="1" type="ORF">DSM106044_02359</name>
</gene>
<keyword evidence="2" id="KW-1185">Reference proteome</keyword>
<evidence type="ECO:0000313" key="2">
    <source>
        <dbReference type="Proteomes" id="UP000306509"/>
    </source>
</evidence>
<dbReference type="SUPFAM" id="SSF75005">
    <property type="entry name" value="Arabinanase/levansucrase/invertase"/>
    <property type="match status" value="1"/>
</dbReference>
<comment type="caution">
    <text evidence="1">The sequence shown here is derived from an EMBL/GenBank/DDBJ whole genome shotgun (WGS) entry which is preliminary data.</text>
</comment>
<dbReference type="InterPro" id="IPR023296">
    <property type="entry name" value="Glyco_hydro_beta-prop_sf"/>
</dbReference>
<evidence type="ECO:0000313" key="1">
    <source>
        <dbReference type="EMBL" id="TLD00783.1"/>
    </source>
</evidence>
<proteinExistence type="predicted"/>